<dbReference type="RefSeq" id="WP_193667623.1">
    <property type="nucleotide sequence ID" value="NZ_CAXICV010000095.1"/>
</dbReference>
<sequence>MPYRTPQGPPAPKRRAALIIGGTGALLAVALMVWVLRGDDHSSAPGAVGAGGTVAVGHIHGIGIDPGNDRLYVGAHEGVFAVGDSGEVQPVGTERFDTMGFTVAGPGRFLASGHPQLDSNRAPHLGLFESSDTAATWSSASLEGEADFHALDSTETRIWGADSVGGRLLTSSDGREWDLLAEGQFIDVAADPTDPERALATDSTGRLRSYAATGDESGLSGAPVLTFLDWPTDDELGGLAPDGTTLLSRDQGATWQTRARLPGSPSAFEAGDEAWYAASDAGLFTSSDDGATWTPLFTYQGTP</sequence>
<dbReference type="EMBL" id="JAFBBZ010000001">
    <property type="protein sequence ID" value="MBM7509699.1"/>
    <property type="molecule type" value="Genomic_DNA"/>
</dbReference>
<reference evidence="2 3" key="1">
    <citation type="submission" date="2021-01" db="EMBL/GenBank/DDBJ databases">
        <title>Sequencing the genomes of 1000 actinobacteria strains.</title>
        <authorList>
            <person name="Klenk H.-P."/>
        </authorList>
    </citation>
    <scope>NUCLEOTIDE SEQUENCE [LARGE SCALE GENOMIC DNA]</scope>
    <source>
        <strain evidence="2 3">DSM 18239</strain>
    </source>
</reference>
<name>A0ABS2MES9_9ACTN</name>
<dbReference type="InterPro" id="IPR054817">
    <property type="entry name" value="Glycosyl_F510_1955-like"/>
</dbReference>
<feature type="transmembrane region" description="Helical" evidence="1">
    <location>
        <begin position="16"/>
        <end position="36"/>
    </location>
</feature>
<keyword evidence="1" id="KW-1133">Transmembrane helix</keyword>
<evidence type="ECO:0000313" key="3">
    <source>
        <dbReference type="Proteomes" id="UP000732378"/>
    </source>
</evidence>
<evidence type="ECO:0008006" key="4">
    <source>
        <dbReference type="Google" id="ProtNLM"/>
    </source>
</evidence>
<protein>
    <recommendedName>
        <fullName evidence="4">Exo-alpha-sialidase</fullName>
    </recommendedName>
</protein>
<dbReference type="NCBIfam" id="NF045728">
    <property type="entry name" value="glycosyl_F510_1955"/>
    <property type="match status" value="1"/>
</dbReference>
<keyword evidence="1" id="KW-0472">Membrane</keyword>
<evidence type="ECO:0000313" key="2">
    <source>
        <dbReference type="EMBL" id="MBM7509699.1"/>
    </source>
</evidence>
<accession>A0ABS2MES9</accession>
<gene>
    <name evidence="2" type="ORF">JOE61_003513</name>
</gene>
<keyword evidence="3" id="KW-1185">Reference proteome</keyword>
<evidence type="ECO:0000256" key="1">
    <source>
        <dbReference type="SAM" id="Phobius"/>
    </source>
</evidence>
<dbReference type="Gene3D" id="2.130.10.10">
    <property type="entry name" value="YVTN repeat-like/Quinoprotein amine dehydrogenase"/>
    <property type="match status" value="1"/>
</dbReference>
<dbReference type="InterPro" id="IPR015943">
    <property type="entry name" value="WD40/YVTN_repeat-like_dom_sf"/>
</dbReference>
<dbReference type="SUPFAM" id="SSF110296">
    <property type="entry name" value="Oligoxyloglucan reducing end-specific cellobiohydrolase"/>
    <property type="match status" value="1"/>
</dbReference>
<proteinExistence type="predicted"/>
<organism evidence="2 3">
    <name type="scientific">Nocardioides salarius</name>
    <dbReference type="NCBI Taxonomy" id="374513"/>
    <lineage>
        <taxon>Bacteria</taxon>
        <taxon>Bacillati</taxon>
        <taxon>Actinomycetota</taxon>
        <taxon>Actinomycetes</taxon>
        <taxon>Propionibacteriales</taxon>
        <taxon>Nocardioidaceae</taxon>
        <taxon>Nocardioides</taxon>
    </lineage>
</organism>
<keyword evidence="1" id="KW-0812">Transmembrane</keyword>
<dbReference type="Proteomes" id="UP000732378">
    <property type="component" value="Unassembled WGS sequence"/>
</dbReference>
<comment type="caution">
    <text evidence="2">The sequence shown here is derived from an EMBL/GenBank/DDBJ whole genome shotgun (WGS) entry which is preliminary data.</text>
</comment>